<accession>A0AAD5XAS5</accession>
<evidence type="ECO:0000313" key="2">
    <source>
        <dbReference type="EMBL" id="KAJ3110943.1"/>
    </source>
</evidence>
<proteinExistence type="predicted"/>
<gene>
    <name evidence="2" type="ORF">HK100_002863</name>
</gene>
<keyword evidence="3" id="KW-1185">Reference proteome</keyword>
<feature type="compositionally biased region" description="Low complexity" evidence="1">
    <location>
        <begin position="389"/>
        <end position="406"/>
    </location>
</feature>
<evidence type="ECO:0000256" key="1">
    <source>
        <dbReference type="SAM" id="MobiDB-lite"/>
    </source>
</evidence>
<feature type="region of interest" description="Disordered" evidence="1">
    <location>
        <begin position="993"/>
        <end position="1025"/>
    </location>
</feature>
<sequence length="1025" mass="112474">MSVELQLQPLADADEDTQIGNSAFVYGYCGLETSYLRGIVRVKVNSRTPLAVVRLTIGFRGVQRLIFTRESGEKVDVEKVLVFLSETLLANETLAPESEIQIPFQLQLPDPDPKHANLVRQTVRLSNLPIPAGRIKGFTSYGAPFETFTKYSLYAEIEGEKHIPSLSQSLASFLTTATAPATTATKFTAKETVDVAPFVVHDPRQLPLVMLPDGKRWRSAPGDTPLEYEIELSATTVGPSDSLSLLYRLAVARDAAANGVRVKKVVLVLREHRTLGTTISHLIPPSYKCARSSTEITRWEFYEQRLGNASDDSLNADDFGFEVEGDSPVEFLAPTSVLALGSNDNSSMNDDTNIPSLQSGLQQFVPSQANTASPRLKVSKIVNRRKPPNASASSNANTNTINQQQQQTQIHRAFNAGTVEMNELRPRRKLADGMSSYNPSHFLSTNASSYDHTSGSSALSITSPRFADGWSSGPGGDGLYVENQVQIQFPSNYAVTPDTFKPPPDPSLIYPNPHAHIYASVPFVDVKHTLQVRVEMHGYERAIVHECWCVVASVGRRECVSLLEERADLMPTLDYDKVFGGEMVWVPAYERVDSFLGANSSNNESASNDGSKNNNNSHENHPNSAGATEINENRNEIQEFFGEWAKYVPNGYRPPVSITYTPLTVIPSPSNVPPSNVTQNQVVSMNPTASSSTLQPSFESFVNSANYFQKRPSISSLLSFTAKSNHLGGAISPPNSNNHSLNNSDNESDLEKPLPPSSSSSHHEKAKLSPPLQQLSSSSPPPPSPPLQTLLPNITATTSRRKGKLQLPSIAAINTQSLLSTSEIPPLPSAHTLIATDASGVEVMRSPTNARLMQEIKTAAFSKRTNSNRSLRRSMHYPQTNLQDSNSSSENEDGKYDVDSDDEYGIVDDGGSRFVDFESRANDGAEEAEEEEEEEHLVLRHPLLDDADIEARRRRVVAKRRKLARQKRLQKRFAHSEEGLLGFELAGMPDLSLDESHGDGVENIPPILEGEEPPAYSSRPTSIFE</sequence>
<feature type="region of interest" description="Disordered" evidence="1">
    <location>
        <begin position="729"/>
        <end position="791"/>
    </location>
</feature>
<name>A0AAD5XAS5_9FUNG</name>
<feature type="region of interest" description="Disordered" evidence="1">
    <location>
        <begin position="859"/>
        <end position="913"/>
    </location>
</feature>
<dbReference type="EMBL" id="JADGJH010001681">
    <property type="protein sequence ID" value="KAJ3110943.1"/>
    <property type="molecule type" value="Genomic_DNA"/>
</dbReference>
<feature type="compositionally biased region" description="Low complexity" evidence="1">
    <location>
        <begin position="600"/>
        <end position="617"/>
    </location>
</feature>
<feature type="compositionally biased region" description="Low complexity" evidence="1">
    <location>
        <begin position="732"/>
        <end position="745"/>
    </location>
</feature>
<comment type="caution">
    <text evidence="2">The sequence shown here is derived from an EMBL/GenBank/DDBJ whole genome shotgun (WGS) entry which is preliminary data.</text>
</comment>
<evidence type="ECO:0008006" key="4">
    <source>
        <dbReference type="Google" id="ProtNLM"/>
    </source>
</evidence>
<dbReference type="Proteomes" id="UP001211907">
    <property type="component" value="Unassembled WGS sequence"/>
</dbReference>
<evidence type="ECO:0000313" key="3">
    <source>
        <dbReference type="Proteomes" id="UP001211907"/>
    </source>
</evidence>
<feature type="compositionally biased region" description="Polar residues" evidence="1">
    <location>
        <begin position="877"/>
        <end position="889"/>
    </location>
</feature>
<organism evidence="2 3">
    <name type="scientific">Physocladia obscura</name>
    <dbReference type="NCBI Taxonomy" id="109957"/>
    <lineage>
        <taxon>Eukaryota</taxon>
        <taxon>Fungi</taxon>
        <taxon>Fungi incertae sedis</taxon>
        <taxon>Chytridiomycota</taxon>
        <taxon>Chytridiomycota incertae sedis</taxon>
        <taxon>Chytridiomycetes</taxon>
        <taxon>Chytridiales</taxon>
        <taxon>Chytriomycetaceae</taxon>
        <taxon>Physocladia</taxon>
    </lineage>
</organism>
<dbReference type="AlphaFoldDB" id="A0AAD5XAS5"/>
<protein>
    <recommendedName>
        <fullName evidence="4">Arrestin C-terminal-like domain-containing protein</fullName>
    </recommendedName>
</protein>
<reference evidence="2" key="1">
    <citation type="submission" date="2020-05" db="EMBL/GenBank/DDBJ databases">
        <title>Phylogenomic resolution of chytrid fungi.</title>
        <authorList>
            <person name="Stajich J.E."/>
            <person name="Amses K."/>
            <person name="Simmons R."/>
            <person name="Seto K."/>
            <person name="Myers J."/>
            <person name="Bonds A."/>
            <person name="Quandt C.A."/>
            <person name="Barry K."/>
            <person name="Liu P."/>
            <person name="Grigoriev I."/>
            <person name="Longcore J.E."/>
            <person name="James T.Y."/>
        </authorList>
    </citation>
    <scope>NUCLEOTIDE SEQUENCE</scope>
    <source>
        <strain evidence="2">JEL0513</strain>
    </source>
</reference>
<feature type="region of interest" description="Disordered" evidence="1">
    <location>
        <begin position="600"/>
        <end position="629"/>
    </location>
</feature>
<feature type="compositionally biased region" description="Low complexity" evidence="1">
    <location>
        <begin position="768"/>
        <end position="778"/>
    </location>
</feature>
<feature type="region of interest" description="Disordered" evidence="1">
    <location>
        <begin position="386"/>
        <end position="406"/>
    </location>
</feature>